<proteinExistence type="predicted"/>
<evidence type="ECO:0000313" key="3">
    <source>
        <dbReference type="Proteomes" id="UP000239250"/>
    </source>
</evidence>
<dbReference type="GO" id="GO:0005829">
    <property type="term" value="C:cytosol"/>
    <property type="evidence" value="ECO:0007669"/>
    <property type="project" value="TreeGrafter"/>
</dbReference>
<dbReference type="Proteomes" id="UP000239250">
    <property type="component" value="Chromosome"/>
</dbReference>
<dbReference type="PANTHER" id="PTHR47396:SF1">
    <property type="entry name" value="ATP-DEPENDENT HELICASE IRC3-RELATED"/>
    <property type="match status" value="1"/>
</dbReference>
<dbReference type="InterPro" id="IPR006935">
    <property type="entry name" value="Helicase/UvrB_N"/>
</dbReference>
<dbReference type="InterPro" id="IPR027417">
    <property type="entry name" value="P-loop_NTPase"/>
</dbReference>
<accession>A0A2S0NJ11</accession>
<evidence type="ECO:0000259" key="1">
    <source>
        <dbReference type="Pfam" id="PF04851"/>
    </source>
</evidence>
<gene>
    <name evidence="2" type="ORF">C5T88_00130</name>
</gene>
<sequence>MNPEILKLQEKAVNSLISMWKSKDIITFKSPTGSGKTIMICDFMEKIISEDNDAIFLVSSLSKSELAEQNHESFLNKSITSPIIKPFLIKSETPEERGLKIPFQFNIYSLPIALFKEKSKLFQGIFTNFLKEMIKKGKKLYLIKDEAHIETKHIDNISNFFDKILNVSATPKTTKMHIDVEITEQEALSVNLIKSKKIMGTGELDELDDALEQFIKVKKEYNKILNINPCLLIQISNEEKGLQELGLILKKIENKKEKLKWMYMASDIRDYDTNDIAIKISNKNKKRKWKEYAKSNESLVDIIISKMVITEGWDIPRACMLFQIRDTESKTLTEQMIGRVRRNPILNKWNSPYIPNEARELAMTAWIWGDINDYNRGFTRVKNNSNIIVKTTELLGMKQVYENANFNPKQYLINEFKIIENNDNIFDLAKKWKTLTIDEYNTYWEYVENINDWVNFTYAIDKIKTENHRLVEEYDKTMTIATEEKFSIESYFENTNINLEIDNWIWKIVESNSNEYHFDSNAEKKFARFLRDLRLNTWGKNFYPNSKIKFQYIDDTLKASYPDFILKDFSNTVHIFEVKSINESNHFNFNSEEYKRKIQALRRAYKYCSKITKQNFYIPVLIGSNWRIYTFIDGIEDEKNLDELKKIITT</sequence>
<dbReference type="RefSeq" id="WP_303662347.1">
    <property type="nucleotide sequence ID" value="NZ_CP027019.1"/>
</dbReference>
<dbReference type="GO" id="GO:0016787">
    <property type="term" value="F:hydrolase activity"/>
    <property type="evidence" value="ECO:0007669"/>
    <property type="project" value="InterPro"/>
</dbReference>
<evidence type="ECO:0000313" key="2">
    <source>
        <dbReference type="EMBL" id="AVP49000.1"/>
    </source>
</evidence>
<dbReference type="Pfam" id="PF04851">
    <property type="entry name" value="ResIII"/>
    <property type="match status" value="1"/>
</dbReference>
<dbReference type="AlphaFoldDB" id="A0A2S0NJ11"/>
<protein>
    <recommendedName>
        <fullName evidence="1">Helicase/UvrB N-terminal domain-containing protein</fullName>
    </recommendedName>
</protein>
<dbReference type="InterPro" id="IPR050742">
    <property type="entry name" value="Helicase_Restrict-Modif_Enz"/>
</dbReference>
<dbReference type="GO" id="GO:0003677">
    <property type="term" value="F:DNA binding"/>
    <property type="evidence" value="ECO:0007669"/>
    <property type="project" value="InterPro"/>
</dbReference>
<reference evidence="3" key="1">
    <citation type="submission" date="2018-02" db="EMBL/GenBank/DDBJ databases">
        <title>Firefly genomes illuminate parallel origins of bioluminescence in beetles.</title>
        <authorList>
            <person name="Fallon T.R."/>
            <person name="Lower S.E.S."/>
            <person name="Behringer M."/>
            <person name="Weng J.-K."/>
        </authorList>
    </citation>
    <scope>NUCLEOTIDE SEQUENCE [LARGE SCALE GENOMIC DNA]</scope>
</reference>
<feature type="domain" description="Helicase/UvrB N-terminal" evidence="1">
    <location>
        <begin position="5"/>
        <end position="172"/>
    </location>
</feature>
<organism evidence="2 3">
    <name type="scientific">Williamsoniiplasma luminosum</name>
    <dbReference type="NCBI Taxonomy" id="214888"/>
    <lineage>
        <taxon>Bacteria</taxon>
        <taxon>Bacillati</taxon>
        <taxon>Mycoplasmatota</taxon>
        <taxon>Mollicutes</taxon>
        <taxon>Entomoplasmatales</taxon>
        <taxon>Williamsoniiplasma</taxon>
    </lineage>
</organism>
<dbReference type="Gene3D" id="3.40.50.300">
    <property type="entry name" value="P-loop containing nucleotide triphosphate hydrolases"/>
    <property type="match status" value="2"/>
</dbReference>
<dbReference type="SUPFAM" id="SSF52540">
    <property type="entry name" value="P-loop containing nucleoside triphosphate hydrolases"/>
    <property type="match status" value="1"/>
</dbReference>
<dbReference type="GO" id="GO:0005524">
    <property type="term" value="F:ATP binding"/>
    <property type="evidence" value="ECO:0007669"/>
    <property type="project" value="InterPro"/>
</dbReference>
<name>A0A2S0NJ11_9MOLU</name>
<dbReference type="EMBL" id="CP027019">
    <property type="protein sequence ID" value="AVP49000.1"/>
    <property type="molecule type" value="Genomic_DNA"/>
</dbReference>
<dbReference type="PANTHER" id="PTHR47396">
    <property type="entry name" value="TYPE I RESTRICTION ENZYME ECOKI R PROTEIN"/>
    <property type="match status" value="1"/>
</dbReference>